<feature type="compositionally biased region" description="Low complexity" evidence="1">
    <location>
        <begin position="110"/>
        <end position="131"/>
    </location>
</feature>
<feature type="compositionally biased region" description="Polar residues" evidence="1">
    <location>
        <begin position="55"/>
        <end position="70"/>
    </location>
</feature>
<feature type="region of interest" description="Disordered" evidence="1">
    <location>
        <begin position="241"/>
        <end position="282"/>
    </location>
</feature>
<feature type="compositionally biased region" description="Polar residues" evidence="1">
    <location>
        <begin position="77"/>
        <end position="104"/>
    </location>
</feature>
<dbReference type="AlphaFoldDB" id="A0A4Z1IR10"/>
<feature type="region of interest" description="Disordered" evidence="1">
    <location>
        <begin position="42"/>
        <end position="153"/>
    </location>
</feature>
<dbReference type="Proteomes" id="UP000297527">
    <property type="component" value="Unassembled WGS sequence"/>
</dbReference>
<feature type="compositionally biased region" description="Polar residues" evidence="1">
    <location>
        <begin position="451"/>
        <end position="463"/>
    </location>
</feature>
<organism evidence="2 3">
    <name type="scientific">Botryotinia convoluta</name>
    <dbReference type="NCBI Taxonomy" id="54673"/>
    <lineage>
        <taxon>Eukaryota</taxon>
        <taxon>Fungi</taxon>
        <taxon>Dikarya</taxon>
        <taxon>Ascomycota</taxon>
        <taxon>Pezizomycotina</taxon>
        <taxon>Leotiomycetes</taxon>
        <taxon>Helotiales</taxon>
        <taxon>Sclerotiniaceae</taxon>
        <taxon>Botryotinia</taxon>
    </lineage>
</organism>
<feature type="compositionally biased region" description="Low complexity" evidence="1">
    <location>
        <begin position="478"/>
        <end position="525"/>
    </location>
</feature>
<sequence>MENKNSTLRSTFTLGDCGAAIGRQYSRLWGSKRNYRSDLEACIPGQTGLGPSGRDPNSPTSPGWTGSENKTVGRGVRSSTRLSGSQQTTQQPMQYSIPSPNSRGLATPGRSSRPSSSSRQMPSRPSSSKSRGSIRESHSRGTQNIGAGSNSTARRRKGYEYISANTSIIHEAVGSVASYQLDNSRYGKEDCGARQEIHGTEADAVRRLGERLQEIQEEELWERLGVELREGLEERPCARIGSKRVVSRHPRHPDPTPPRDYGPLTSRYSSPPPLYGTPAPSYSPPPLYGAPYEVRPPRFEDIRRSEFSRSGSVVSVRGNQHNTAIVSHADADSRRQTAASRLLGVSPAPLLDQSMIQALISIHQENPFFLLIHHAKGGPILLVHQKGGKVIVILMDHRRDLVLPLQEMVELAIHSIDVIRDIYHSRFNNIAAQNGLYASATDLPIHRHNCSDIQGTRVPQTPQCAPPSPHHSPRRNQRSSSRSIQSNENRRPSTSTRAESVVSSSRSHHTTSNVNRTNRNPRVVVLQGRSSRNELRSSYTSSSMDEPHSSIPRFSIVERPGKKSTMGFHSILTLLTPGDPRSRLPRPRREENGRGPSQRAPPFSLPLYEAPPPAYESLSTASARPKGVLSKSDSHRATVRANSGGLVAPSGPSSRPQSSRSLQNERPRTSYTPKVDHRFSQASAEEARRSSRTSEESHRFSTSEPGSSHELTKDKRRSTTGIRSEDTSRRQTCYESTNVYNQPSGTFHRQQTAASRVPRSSEQARVTTGFKTYDEWCTRSK</sequence>
<feature type="region of interest" description="Disordered" evidence="1">
    <location>
        <begin position="451"/>
        <end position="765"/>
    </location>
</feature>
<comment type="caution">
    <text evidence="2">The sequence shown here is derived from an EMBL/GenBank/DDBJ whole genome shotgun (WGS) entry which is preliminary data.</text>
</comment>
<protein>
    <submittedName>
        <fullName evidence="2">Uncharacterized protein</fullName>
    </submittedName>
</protein>
<dbReference type="EMBL" id="PQXN01000015">
    <property type="protein sequence ID" value="TGO63104.1"/>
    <property type="molecule type" value="Genomic_DNA"/>
</dbReference>
<feature type="compositionally biased region" description="Polar residues" evidence="1">
    <location>
        <begin position="730"/>
        <end position="765"/>
    </location>
</feature>
<name>A0A4Z1IR10_9HELO</name>
<feature type="compositionally biased region" description="Polar residues" evidence="1">
    <location>
        <begin position="140"/>
        <end position="152"/>
    </location>
</feature>
<feature type="compositionally biased region" description="Basic residues" evidence="1">
    <location>
        <begin position="241"/>
        <end position="251"/>
    </location>
</feature>
<evidence type="ECO:0000313" key="2">
    <source>
        <dbReference type="EMBL" id="TGO63104.1"/>
    </source>
</evidence>
<feature type="compositionally biased region" description="Pro residues" evidence="1">
    <location>
        <begin position="270"/>
        <end position="282"/>
    </location>
</feature>
<feature type="compositionally biased region" description="Basic and acidic residues" evidence="1">
    <location>
        <begin position="663"/>
        <end position="701"/>
    </location>
</feature>
<accession>A0A4Z1IR10</accession>
<reference evidence="2 3" key="1">
    <citation type="submission" date="2017-12" db="EMBL/GenBank/DDBJ databases">
        <title>Comparative genomics of Botrytis spp.</title>
        <authorList>
            <person name="Valero-Jimenez C.A."/>
            <person name="Tapia P."/>
            <person name="Veloso J."/>
            <person name="Silva-Moreno E."/>
            <person name="Staats M."/>
            <person name="Valdes J.H."/>
            <person name="Van Kan J.A.L."/>
        </authorList>
    </citation>
    <scope>NUCLEOTIDE SEQUENCE [LARGE SCALE GENOMIC DNA]</scope>
    <source>
        <strain evidence="2 3">MUCL11595</strain>
    </source>
</reference>
<evidence type="ECO:0000313" key="3">
    <source>
        <dbReference type="Proteomes" id="UP000297527"/>
    </source>
</evidence>
<evidence type="ECO:0000256" key="1">
    <source>
        <dbReference type="SAM" id="MobiDB-lite"/>
    </source>
</evidence>
<feature type="compositionally biased region" description="Low complexity" evidence="1">
    <location>
        <begin position="649"/>
        <end position="661"/>
    </location>
</feature>
<proteinExistence type="predicted"/>
<dbReference type="OrthoDB" id="3560933at2759"/>
<keyword evidence="3" id="KW-1185">Reference proteome</keyword>
<gene>
    <name evidence="2" type="ORF">BCON_0015g00330</name>
</gene>